<name>A0A9D4H9R8_DREPO</name>
<dbReference type="Proteomes" id="UP000828390">
    <property type="component" value="Unassembled WGS sequence"/>
</dbReference>
<dbReference type="EMBL" id="JAIWYP010000004">
    <property type="protein sequence ID" value="KAH3830053.1"/>
    <property type="molecule type" value="Genomic_DNA"/>
</dbReference>
<organism evidence="1 2">
    <name type="scientific">Dreissena polymorpha</name>
    <name type="common">Zebra mussel</name>
    <name type="synonym">Mytilus polymorpha</name>
    <dbReference type="NCBI Taxonomy" id="45954"/>
    <lineage>
        <taxon>Eukaryota</taxon>
        <taxon>Metazoa</taxon>
        <taxon>Spiralia</taxon>
        <taxon>Lophotrochozoa</taxon>
        <taxon>Mollusca</taxon>
        <taxon>Bivalvia</taxon>
        <taxon>Autobranchia</taxon>
        <taxon>Heteroconchia</taxon>
        <taxon>Euheterodonta</taxon>
        <taxon>Imparidentia</taxon>
        <taxon>Neoheterodontei</taxon>
        <taxon>Myida</taxon>
        <taxon>Dreissenoidea</taxon>
        <taxon>Dreissenidae</taxon>
        <taxon>Dreissena</taxon>
    </lineage>
</organism>
<accession>A0A9D4H9R8</accession>
<reference evidence="1" key="2">
    <citation type="submission" date="2020-11" db="EMBL/GenBank/DDBJ databases">
        <authorList>
            <person name="McCartney M.A."/>
            <person name="Auch B."/>
            <person name="Kono T."/>
            <person name="Mallez S."/>
            <person name="Becker A."/>
            <person name="Gohl D.M."/>
            <person name="Silverstein K.A.T."/>
            <person name="Koren S."/>
            <person name="Bechman K.B."/>
            <person name="Herman A."/>
            <person name="Abrahante J.E."/>
            <person name="Garbe J."/>
        </authorList>
    </citation>
    <scope>NUCLEOTIDE SEQUENCE</scope>
    <source>
        <strain evidence="1">Duluth1</strain>
        <tissue evidence="1">Whole animal</tissue>
    </source>
</reference>
<gene>
    <name evidence="1" type="ORF">DPMN_103290</name>
</gene>
<keyword evidence="2" id="KW-1185">Reference proteome</keyword>
<comment type="caution">
    <text evidence="1">The sequence shown here is derived from an EMBL/GenBank/DDBJ whole genome shotgun (WGS) entry which is preliminary data.</text>
</comment>
<proteinExistence type="predicted"/>
<evidence type="ECO:0000313" key="1">
    <source>
        <dbReference type="EMBL" id="KAH3830053.1"/>
    </source>
</evidence>
<sequence length="110" mass="12303">MSDIPGTFAIQCVDEKATFKTRANIADNREDIIRGCLCETRPACFQDHHFGEPVSVVAFMCIKDDVSNLAVVTIQSKFQLSYVEICPGKVQIILAEVAEEEARHVNRFGR</sequence>
<protein>
    <submittedName>
        <fullName evidence="1">Uncharacterized protein</fullName>
    </submittedName>
</protein>
<reference evidence="1" key="1">
    <citation type="journal article" date="2019" name="bioRxiv">
        <title>The Genome of the Zebra Mussel, Dreissena polymorpha: A Resource for Invasive Species Research.</title>
        <authorList>
            <person name="McCartney M.A."/>
            <person name="Auch B."/>
            <person name="Kono T."/>
            <person name="Mallez S."/>
            <person name="Zhang Y."/>
            <person name="Obille A."/>
            <person name="Becker A."/>
            <person name="Abrahante J.E."/>
            <person name="Garbe J."/>
            <person name="Badalamenti J.P."/>
            <person name="Herman A."/>
            <person name="Mangelson H."/>
            <person name="Liachko I."/>
            <person name="Sullivan S."/>
            <person name="Sone E.D."/>
            <person name="Koren S."/>
            <person name="Silverstein K.A.T."/>
            <person name="Beckman K.B."/>
            <person name="Gohl D.M."/>
        </authorList>
    </citation>
    <scope>NUCLEOTIDE SEQUENCE</scope>
    <source>
        <strain evidence="1">Duluth1</strain>
        <tissue evidence="1">Whole animal</tissue>
    </source>
</reference>
<evidence type="ECO:0000313" key="2">
    <source>
        <dbReference type="Proteomes" id="UP000828390"/>
    </source>
</evidence>
<dbReference type="AlphaFoldDB" id="A0A9D4H9R8"/>